<dbReference type="InterPro" id="IPR036388">
    <property type="entry name" value="WH-like_DNA-bd_sf"/>
</dbReference>
<organism evidence="5 6">
    <name type="scientific">Yoonia maritima</name>
    <dbReference type="NCBI Taxonomy" id="1435347"/>
    <lineage>
        <taxon>Bacteria</taxon>
        <taxon>Pseudomonadati</taxon>
        <taxon>Pseudomonadota</taxon>
        <taxon>Alphaproteobacteria</taxon>
        <taxon>Rhodobacterales</taxon>
        <taxon>Paracoccaceae</taxon>
        <taxon>Yoonia</taxon>
    </lineage>
</organism>
<evidence type="ECO:0000259" key="4">
    <source>
        <dbReference type="PROSITE" id="PS50956"/>
    </source>
</evidence>
<dbReference type="GO" id="GO:0043565">
    <property type="term" value="F:sequence-specific DNA binding"/>
    <property type="evidence" value="ECO:0007669"/>
    <property type="project" value="InterPro"/>
</dbReference>
<feature type="domain" description="HTH asnC-type" evidence="4">
    <location>
        <begin position="4"/>
        <end position="70"/>
    </location>
</feature>
<dbReference type="SMART" id="SM00344">
    <property type="entry name" value="HTH_ASNC"/>
    <property type="match status" value="1"/>
</dbReference>
<dbReference type="SUPFAM" id="SSF46785">
    <property type="entry name" value="Winged helix' DNA-binding domain"/>
    <property type="match status" value="1"/>
</dbReference>
<dbReference type="InterPro" id="IPR011008">
    <property type="entry name" value="Dimeric_a/b-barrel"/>
</dbReference>
<dbReference type="SUPFAM" id="SSF54909">
    <property type="entry name" value="Dimeric alpha+beta barrel"/>
    <property type="match status" value="1"/>
</dbReference>
<comment type="caution">
    <text evidence="5">The sequence shown here is derived from an EMBL/GenBank/DDBJ whole genome shotgun (WGS) entry which is preliminary data.</text>
</comment>
<dbReference type="InterPro" id="IPR019885">
    <property type="entry name" value="Tscrpt_reg_HTH_AsnC-type_CS"/>
</dbReference>
<name>A0A2T0VUD3_9RHOB</name>
<dbReference type="PRINTS" id="PR00033">
    <property type="entry name" value="HTHASNC"/>
</dbReference>
<keyword evidence="6" id="KW-1185">Reference proteome</keyword>
<keyword evidence="1" id="KW-0805">Transcription regulation</keyword>
<dbReference type="Gene3D" id="1.10.10.10">
    <property type="entry name" value="Winged helix-like DNA-binding domain superfamily/Winged helix DNA-binding domain"/>
    <property type="match status" value="1"/>
</dbReference>
<dbReference type="InterPro" id="IPR036390">
    <property type="entry name" value="WH_DNA-bd_sf"/>
</dbReference>
<dbReference type="GO" id="GO:0043200">
    <property type="term" value="P:response to amino acid"/>
    <property type="evidence" value="ECO:0007669"/>
    <property type="project" value="TreeGrafter"/>
</dbReference>
<dbReference type="InterPro" id="IPR000485">
    <property type="entry name" value="AsnC-type_HTH_dom"/>
</dbReference>
<protein>
    <submittedName>
        <fullName evidence="5">DNA-binding Lrp family transcriptional regulator</fullName>
    </submittedName>
</protein>
<dbReference type="PANTHER" id="PTHR30154:SF34">
    <property type="entry name" value="TRANSCRIPTIONAL REGULATOR AZLB"/>
    <property type="match status" value="1"/>
</dbReference>
<dbReference type="GO" id="GO:0005829">
    <property type="term" value="C:cytosol"/>
    <property type="evidence" value="ECO:0007669"/>
    <property type="project" value="TreeGrafter"/>
</dbReference>
<proteinExistence type="predicted"/>
<accession>A0A2T0VUD3</accession>
<sequence length="142" mass="15708">MVELDKLDTRLVGALRRNGRASLSELAAELNVTRSTIRTRLDRLVEGGEIVGFSVVTRSDVRPDPVRGFMSLEIAGRGAEKISKSLTRMPQVQMVHSTNGTWDLIAEIGTATLEEFDQVLSAIRRLEGVTRSETSLLLSTRR</sequence>
<dbReference type="Pfam" id="PF01037">
    <property type="entry name" value="AsnC_trans_reg"/>
    <property type="match status" value="1"/>
</dbReference>
<evidence type="ECO:0000256" key="1">
    <source>
        <dbReference type="ARBA" id="ARBA00023015"/>
    </source>
</evidence>
<dbReference type="Proteomes" id="UP000238007">
    <property type="component" value="Unassembled WGS sequence"/>
</dbReference>
<keyword evidence="2 5" id="KW-0238">DNA-binding</keyword>
<keyword evidence="3" id="KW-0804">Transcription</keyword>
<evidence type="ECO:0000256" key="2">
    <source>
        <dbReference type="ARBA" id="ARBA00023125"/>
    </source>
</evidence>
<dbReference type="InterPro" id="IPR019887">
    <property type="entry name" value="Tscrpt_reg_AsnC/Lrp_C"/>
</dbReference>
<dbReference type="AlphaFoldDB" id="A0A2T0VUD3"/>
<gene>
    <name evidence="5" type="ORF">CLV80_11464</name>
</gene>
<reference evidence="5 6" key="1">
    <citation type="submission" date="2018-03" db="EMBL/GenBank/DDBJ databases">
        <title>Genomic Encyclopedia of Archaeal and Bacterial Type Strains, Phase II (KMG-II): from individual species to whole genera.</title>
        <authorList>
            <person name="Goeker M."/>
        </authorList>
    </citation>
    <scope>NUCLEOTIDE SEQUENCE [LARGE SCALE GENOMIC DNA]</scope>
    <source>
        <strain evidence="5 6">DSM 101533</strain>
    </source>
</reference>
<dbReference type="EMBL" id="PVTP01000014">
    <property type="protein sequence ID" value="PRY75028.1"/>
    <property type="molecule type" value="Genomic_DNA"/>
</dbReference>
<dbReference type="PANTHER" id="PTHR30154">
    <property type="entry name" value="LEUCINE-RESPONSIVE REGULATORY PROTEIN"/>
    <property type="match status" value="1"/>
</dbReference>
<dbReference type="InterPro" id="IPR019888">
    <property type="entry name" value="Tscrpt_reg_AsnC-like"/>
</dbReference>
<dbReference type="PROSITE" id="PS50956">
    <property type="entry name" value="HTH_ASNC_2"/>
    <property type="match status" value="1"/>
</dbReference>
<dbReference type="Gene3D" id="3.30.70.920">
    <property type="match status" value="1"/>
</dbReference>
<dbReference type="PROSITE" id="PS00519">
    <property type="entry name" value="HTH_ASNC_1"/>
    <property type="match status" value="1"/>
</dbReference>
<dbReference type="Pfam" id="PF13404">
    <property type="entry name" value="HTH_AsnC-type"/>
    <property type="match status" value="1"/>
</dbReference>
<evidence type="ECO:0000256" key="3">
    <source>
        <dbReference type="ARBA" id="ARBA00023163"/>
    </source>
</evidence>
<evidence type="ECO:0000313" key="6">
    <source>
        <dbReference type="Proteomes" id="UP000238007"/>
    </source>
</evidence>
<evidence type="ECO:0000313" key="5">
    <source>
        <dbReference type="EMBL" id="PRY75028.1"/>
    </source>
</evidence>